<dbReference type="GO" id="GO:0006355">
    <property type="term" value="P:regulation of DNA-templated transcription"/>
    <property type="evidence" value="ECO:0007669"/>
    <property type="project" value="InterPro"/>
</dbReference>
<evidence type="ECO:0000259" key="4">
    <source>
        <dbReference type="PROSITE" id="PS50043"/>
    </source>
</evidence>
<dbReference type="SMART" id="SM00421">
    <property type="entry name" value="HTH_LUXR"/>
    <property type="match status" value="1"/>
</dbReference>
<dbReference type="RefSeq" id="WP_104716121.1">
    <property type="nucleotide sequence ID" value="NZ_PTRA01000010.1"/>
</dbReference>
<dbReference type="InterPro" id="IPR000792">
    <property type="entry name" value="Tscrpt_reg_LuxR_C"/>
</dbReference>
<dbReference type="OrthoDB" id="964482at2"/>
<dbReference type="Gene3D" id="1.10.10.10">
    <property type="entry name" value="Winged helix-like DNA-binding domain superfamily/Winged helix DNA-binding domain"/>
    <property type="match status" value="1"/>
</dbReference>
<dbReference type="SUPFAM" id="SSF46894">
    <property type="entry name" value="C-terminal effector domain of the bipartite response regulators"/>
    <property type="match status" value="1"/>
</dbReference>
<dbReference type="InterPro" id="IPR035965">
    <property type="entry name" value="PAS-like_dom_sf"/>
</dbReference>
<dbReference type="CDD" id="cd06170">
    <property type="entry name" value="LuxR_C_like"/>
    <property type="match status" value="1"/>
</dbReference>
<dbReference type="InterPro" id="IPR036388">
    <property type="entry name" value="WH-like_DNA-bd_sf"/>
</dbReference>
<evidence type="ECO:0000313" key="6">
    <source>
        <dbReference type="Proteomes" id="UP000239590"/>
    </source>
</evidence>
<dbReference type="PANTHER" id="PTHR44688">
    <property type="entry name" value="DNA-BINDING TRANSCRIPTIONAL ACTIVATOR DEVR_DOSR"/>
    <property type="match status" value="1"/>
</dbReference>
<proteinExistence type="predicted"/>
<dbReference type="GO" id="GO:0003677">
    <property type="term" value="F:DNA binding"/>
    <property type="evidence" value="ECO:0007669"/>
    <property type="project" value="UniProtKB-KW"/>
</dbReference>
<gene>
    <name evidence="5" type="ORF">C5O19_25090</name>
</gene>
<dbReference type="PRINTS" id="PR00038">
    <property type="entry name" value="HTHLUXR"/>
</dbReference>
<dbReference type="Proteomes" id="UP000239590">
    <property type="component" value="Unassembled WGS sequence"/>
</dbReference>
<evidence type="ECO:0000313" key="5">
    <source>
        <dbReference type="EMBL" id="PQA53207.1"/>
    </source>
</evidence>
<organism evidence="5 6">
    <name type="scientific">Siphonobacter curvatus</name>
    <dbReference type="NCBI Taxonomy" id="2094562"/>
    <lineage>
        <taxon>Bacteria</taxon>
        <taxon>Pseudomonadati</taxon>
        <taxon>Bacteroidota</taxon>
        <taxon>Cytophagia</taxon>
        <taxon>Cytophagales</taxon>
        <taxon>Cytophagaceae</taxon>
        <taxon>Siphonobacter</taxon>
    </lineage>
</organism>
<evidence type="ECO:0000256" key="1">
    <source>
        <dbReference type="ARBA" id="ARBA00023015"/>
    </source>
</evidence>
<dbReference type="Pfam" id="PF00196">
    <property type="entry name" value="GerE"/>
    <property type="match status" value="1"/>
</dbReference>
<name>A0A2S7IEZ9_9BACT</name>
<evidence type="ECO:0000256" key="2">
    <source>
        <dbReference type="ARBA" id="ARBA00023125"/>
    </source>
</evidence>
<feature type="domain" description="HTH luxR-type" evidence="4">
    <location>
        <begin position="189"/>
        <end position="254"/>
    </location>
</feature>
<dbReference type="SUPFAM" id="SSF55785">
    <property type="entry name" value="PYP-like sensor domain (PAS domain)"/>
    <property type="match status" value="1"/>
</dbReference>
<dbReference type="PANTHER" id="PTHR44688:SF16">
    <property type="entry name" value="DNA-BINDING TRANSCRIPTIONAL ACTIVATOR DEVR_DOSR"/>
    <property type="match status" value="1"/>
</dbReference>
<dbReference type="InterPro" id="IPR000014">
    <property type="entry name" value="PAS"/>
</dbReference>
<comment type="caution">
    <text evidence="5">The sequence shown here is derived from an EMBL/GenBank/DDBJ whole genome shotgun (WGS) entry which is preliminary data.</text>
</comment>
<dbReference type="InterPro" id="IPR016032">
    <property type="entry name" value="Sig_transdc_resp-reg_C-effctor"/>
</dbReference>
<keyword evidence="3" id="KW-0804">Transcription</keyword>
<dbReference type="EMBL" id="PTRA01000010">
    <property type="protein sequence ID" value="PQA53207.1"/>
    <property type="molecule type" value="Genomic_DNA"/>
</dbReference>
<protein>
    <recommendedName>
        <fullName evidence="4">HTH luxR-type domain-containing protein</fullName>
    </recommendedName>
</protein>
<sequence length="256" mass="28971">MTLLAFQEAKEIWQKAAYYQEASPLDLALELQIHRKLLNVFQVGPYYYYFFNVSTGEIEHTSDAVQKVLGCPPEAFSVPYAFSHMHPEDLPYFIQFERKVTEFFRQLTPSQALQYKVSYDFRIRRTNGVYIRILHQVVTLEVGAPGSVLRTLGIHTDISAFKQAGTPTLSLIGMEGQPSYLNVATDSVGLPSKPVLTLREKQVLSAIMLGKASKQIADLFSITKETVDRHRKNMLEKTQTHSTAELVAKALQEGWV</sequence>
<dbReference type="PROSITE" id="PS00622">
    <property type="entry name" value="HTH_LUXR_1"/>
    <property type="match status" value="1"/>
</dbReference>
<keyword evidence="1" id="KW-0805">Transcription regulation</keyword>
<dbReference type="AlphaFoldDB" id="A0A2S7IEZ9"/>
<keyword evidence="2" id="KW-0238">DNA-binding</keyword>
<dbReference type="Gene3D" id="3.30.450.20">
    <property type="entry name" value="PAS domain"/>
    <property type="match status" value="1"/>
</dbReference>
<accession>A0A2S7IEZ9</accession>
<dbReference type="PROSITE" id="PS50043">
    <property type="entry name" value="HTH_LUXR_2"/>
    <property type="match status" value="1"/>
</dbReference>
<evidence type="ECO:0000256" key="3">
    <source>
        <dbReference type="ARBA" id="ARBA00023163"/>
    </source>
</evidence>
<dbReference type="CDD" id="cd00130">
    <property type="entry name" value="PAS"/>
    <property type="match status" value="1"/>
</dbReference>
<keyword evidence="6" id="KW-1185">Reference proteome</keyword>
<reference evidence="6" key="1">
    <citation type="submission" date="2018-02" db="EMBL/GenBank/DDBJ databases">
        <title>Genome sequencing of Solimonas sp. HR-BB.</title>
        <authorList>
            <person name="Lee Y."/>
            <person name="Jeon C.O."/>
        </authorList>
    </citation>
    <scope>NUCLEOTIDE SEQUENCE [LARGE SCALE GENOMIC DNA]</scope>
    <source>
        <strain evidence="6">HR-U</strain>
    </source>
</reference>